<reference evidence="2 3" key="1">
    <citation type="submission" date="2021-05" db="EMBL/GenBank/DDBJ databases">
        <title>A Polyphasic approach of four new species of the genus Ohtaekwangia: Ohtaekwangia histidinii sp. nov., Ohtaekwangia cretensis sp. nov., Ohtaekwangia indiensis sp. nov., Ohtaekwangia reichenbachii sp. nov. from diverse environment.</title>
        <authorList>
            <person name="Octaviana S."/>
        </authorList>
    </citation>
    <scope>NUCLEOTIDE SEQUENCE [LARGE SCALE GENOMIC DNA]</scope>
    <source>
        <strain evidence="2 3">PWU4</strain>
    </source>
</reference>
<dbReference type="EMBL" id="JAHESF010000020">
    <property type="protein sequence ID" value="MBT1699007.1"/>
    <property type="molecule type" value="Genomic_DNA"/>
</dbReference>
<dbReference type="CDD" id="cd00146">
    <property type="entry name" value="PKD"/>
    <property type="match status" value="1"/>
</dbReference>
<dbReference type="Gene3D" id="2.60.40.10">
    <property type="entry name" value="Immunoglobulins"/>
    <property type="match status" value="1"/>
</dbReference>
<sequence length="1330" mass="147282">MHAAAFCFGISAAMAQEEIPVNMYTGTPNISIPLWNATAHDIIQPVSLSYNANGIKVGESEGWFGVGWDLSASGSITREVRGLPDDLNGPVGTPRKGWLYQRSSGAGIAAEIAAFGATADLSSGTCSDEQADQTAIHGYHTERIDTEPDLFSYSFGGYSGSFVFDNSATPIIRFIPYRDFKISYTTVSGSDKTITGFTIRTNDGLIYTFGRSVSLTRKIMNAPQAVSFLWRDYDLYNGQTIVSNIEWKLTRIESPSGAYINFNYSPAPSVDSENEAVLGIYNASVSAVKTVPAYTVSTTTARYWLDYMETSVGHKVEFKKPGTTLDKVRILDTRRGAGNELVKEFVFNYVAVSHSYGATGRKFLYKVSETSGCDRMPPYQFSYAGVSFQNFSTINITSTGNDFWGYYNGKTRNSGFPKLYVYPGEPLAERFRTHPIPGYSGLQVVLDGDDQIPDGNFMKIGTLNRIDYPSGGSTVLQYEANEYFDARTGENHPAGGLRIKSITQYDGINTPARIAKTFEYTNPSNTQQSAGRLISRPDFVMPAWKYRDPTDMDNASTMKSYGTLSSSKTTEELWKMLLIRTADDLSEQTFTQGSPVGYEFVTVKRPGAGSARYEFMVPGKYGETSNGYWSATENKFARPSSCPGMGIVASGGRWAFPRAQNPEFDFERGIIFKKHEFDESGNPVRLVENEYQYLYKSGTQPVNVWGLHYERYPNSDDPIYFYGKYFLPTEYDRVLKKETVTTYDATTTAKNIVETTEYAYESSTHKLLTSVKRTSGDGTIYTTKMKYPLDFGAIPANAEDALLRIKDLQDPSLFRHNVVIEQQQRVQRPGGADQVTGATLSKFSDFGTSGKILFQQQLSLSLTSPVTDFSEVTTELKEGSYRLKPDMRYDTVTTILKYDAFDKPLSSVGPDRITSSTVWGFGQSIPVASVTNAKRGEFAFSDFETTTGDDFGLTNAFYAAPRSGTKGLHPYALIQKTVTKQSDNYHLTFWFRHSSAVTFRVTIKNIALTTTYYDQTIPVTPAASGFVYVDNIIPVTSAPASFVIQLAGQSLTAPSASSPTLTPSIDDVAFYPDHASLASFTYTFPFGVDLITSQGIAKRTVFDKLGRMVKTFDQNDNMLNRNTYTFGKPLFAVDADFSVLSTPYYGDPISFSAPENSCLTGVTYEWDFGDGIFTPGPAQITHTFTDVSKSTYNVRLRVSYSAGAPVIRTQQLVMQLKPISVNGCVNGTITYNTCGDQIERVTTCSQYPTPANGSVFYVSLNESIPNATFTWKKRWLTSTEWVTVATGTQYTLPYIKPNTGSYELKCEVRTPDGRFGEYFPPLDIVPCEIN</sequence>
<name>A0AAP2GQY3_9BACT</name>
<dbReference type="RefSeq" id="WP_254166277.1">
    <property type="nucleotide sequence ID" value="NZ_JAHESF010000020.1"/>
</dbReference>
<protein>
    <recommendedName>
        <fullName evidence="1">PKD domain-containing protein</fullName>
    </recommendedName>
</protein>
<gene>
    <name evidence="2" type="ORF">KK083_19085</name>
</gene>
<evidence type="ECO:0000313" key="2">
    <source>
        <dbReference type="EMBL" id="MBT1699007.1"/>
    </source>
</evidence>
<dbReference type="Pfam" id="PF00801">
    <property type="entry name" value="PKD"/>
    <property type="match status" value="1"/>
</dbReference>
<comment type="caution">
    <text evidence="2">The sequence shown here is derived from an EMBL/GenBank/DDBJ whole genome shotgun (WGS) entry which is preliminary data.</text>
</comment>
<keyword evidence="3" id="KW-1185">Reference proteome</keyword>
<evidence type="ECO:0000259" key="1">
    <source>
        <dbReference type="PROSITE" id="PS50093"/>
    </source>
</evidence>
<accession>A0AAP2GQY3</accession>
<proteinExistence type="predicted"/>
<organism evidence="2 3">
    <name type="scientific">Chryseosolibacter histidini</name>
    <dbReference type="NCBI Taxonomy" id="2782349"/>
    <lineage>
        <taxon>Bacteria</taxon>
        <taxon>Pseudomonadati</taxon>
        <taxon>Bacteroidota</taxon>
        <taxon>Cytophagia</taxon>
        <taxon>Cytophagales</taxon>
        <taxon>Chryseotaleaceae</taxon>
        <taxon>Chryseosolibacter</taxon>
    </lineage>
</organism>
<evidence type="ECO:0000313" key="3">
    <source>
        <dbReference type="Proteomes" id="UP001319200"/>
    </source>
</evidence>
<feature type="domain" description="PKD" evidence="1">
    <location>
        <begin position="1162"/>
        <end position="1206"/>
    </location>
</feature>
<dbReference type="SUPFAM" id="SSF49299">
    <property type="entry name" value="PKD domain"/>
    <property type="match status" value="1"/>
</dbReference>
<dbReference type="PROSITE" id="PS50093">
    <property type="entry name" value="PKD"/>
    <property type="match status" value="1"/>
</dbReference>
<dbReference type="InterPro" id="IPR035986">
    <property type="entry name" value="PKD_dom_sf"/>
</dbReference>
<dbReference type="Proteomes" id="UP001319200">
    <property type="component" value="Unassembled WGS sequence"/>
</dbReference>
<dbReference type="InterPro" id="IPR013783">
    <property type="entry name" value="Ig-like_fold"/>
</dbReference>
<dbReference type="InterPro" id="IPR000601">
    <property type="entry name" value="PKD_dom"/>
</dbReference>